<dbReference type="Pfam" id="PF01345">
    <property type="entry name" value="DUF11"/>
    <property type="match status" value="2"/>
</dbReference>
<keyword evidence="1" id="KW-0732">Signal</keyword>
<keyword evidence="4" id="KW-1185">Reference proteome</keyword>
<evidence type="ECO:0000313" key="4">
    <source>
        <dbReference type="Proteomes" id="UP000000787"/>
    </source>
</evidence>
<name>A9B8N0_HERA2</name>
<dbReference type="Gene3D" id="2.130.10.10">
    <property type="entry name" value="YVTN repeat-like/Quinoprotein amine dehydrogenase"/>
    <property type="match status" value="1"/>
</dbReference>
<dbReference type="InterPro" id="IPR015943">
    <property type="entry name" value="WD40/YVTN_repeat-like_dom_sf"/>
</dbReference>
<organism evidence="3 4">
    <name type="scientific">Herpetosiphon aurantiacus (strain ATCC 23779 / DSM 785 / 114-95)</name>
    <dbReference type="NCBI Taxonomy" id="316274"/>
    <lineage>
        <taxon>Bacteria</taxon>
        <taxon>Bacillati</taxon>
        <taxon>Chloroflexota</taxon>
        <taxon>Chloroflexia</taxon>
        <taxon>Herpetosiphonales</taxon>
        <taxon>Herpetosiphonaceae</taxon>
        <taxon>Herpetosiphon</taxon>
    </lineage>
</organism>
<gene>
    <name evidence="3" type="ordered locus">Haur_5066</name>
</gene>
<reference evidence="3 4" key="1">
    <citation type="journal article" date="2011" name="Stand. Genomic Sci.">
        <title>Complete genome sequence of the filamentous gliding predatory bacterium Herpetosiphon aurantiacus type strain (114-95(T)).</title>
        <authorList>
            <person name="Kiss H."/>
            <person name="Nett M."/>
            <person name="Domin N."/>
            <person name="Martin K."/>
            <person name="Maresca J.A."/>
            <person name="Copeland A."/>
            <person name="Lapidus A."/>
            <person name="Lucas S."/>
            <person name="Berry K.W."/>
            <person name="Glavina Del Rio T."/>
            <person name="Dalin E."/>
            <person name="Tice H."/>
            <person name="Pitluck S."/>
            <person name="Richardson P."/>
            <person name="Bruce D."/>
            <person name="Goodwin L."/>
            <person name="Han C."/>
            <person name="Detter J.C."/>
            <person name="Schmutz J."/>
            <person name="Brettin T."/>
            <person name="Land M."/>
            <person name="Hauser L."/>
            <person name="Kyrpides N.C."/>
            <person name="Ivanova N."/>
            <person name="Goker M."/>
            <person name="Woyke T."/>
            <person name="Klenk H.P."/>
            <person name="Bryant D.A."/>
        </authorList>
    </citation>
    <scope>NUCLEOTIDE SEQUENCE [LARGE SCALE GENOMIC DNA]</scope>
    <source>
        <strain evidence="4">ATCC 23779 / DSM 785 / 114-95</strain>
        <plasmid evidence="3">pHAU01</plasmid>
    </source>
</reference>
<feature type="domain" description="DUF11" evidence="2">
    <location>
        <begin position="455"/>
        <end position="567"/>
    </location>
</feature>
<evidence type="ECO:0000259" key="2">
    <source>
        <dbReference type="Pfam" id="PF01345"/>
    </source>
</evidence>
<dbReference type="AlphaFoldDB" id="A9B8N0"/>
<feature type="chain" id="PRO_5002735536" evidence="1">
    <location>
        <begin position="24"/>
        <end position="807"/>
    </location>
</feature>
<feature type="signal peptide" evidence="1">
    <location>
        <begin position="1"/>
        <end position="23"/>
    </location>
</feature>
<geneLocation type="plasmid" evidence="3 4">
    <name>pHAU01</name>
</geneLocation>
<dbReference type="InterPro" id="IPR001434">
    <property type="entry name" value="OmcB-like_DUF11"/>
</dbReference>
<dbReference type="HOGENOM" id="CLU_349095_0_0_0"/>
<dbReference type="InterPro" id="IPR013783">
    <property type="entry name" value="Ig-like_fold"/>
</dbReference>
<dbReference type="PANTHER" id="PTHR47197">
    <property type="entry name" value="PROTEIN NIRF"/>
    <property type="match status" value="1"/>
</dbReference>
<keyword evidence="3" id="KW-0614">Plasmid</keyword>
<accession>A9B8N0</accession>
<dbReference type="InParanoid" id="A9B8N0"/>
<dbReference type="NCBIfam" id="TIGR01451">
    <property type="entry name" value="B_ant_repeat"/>
    <property type="match status" value="2"/>
</dbReference>
<dbReference type="InterPro" id="IPR051200">
    <property type="entry name" value="Host-pathogen_enzymatic-act"/>
</dbReference>
<proteinExistence type="predicted"/>
<evidence type="ECO:0000256" key="1">
    <source>
        <dbReference type="SAM" id="SignalP"/>
    </source>
</evidence>
<dbReference type="Gene3D" id="2.60.40.10">
    <property type="entry name" value="Immunoglobulins"/>
    <property type="match status" value="2"/>
</dbReference>
<dbReference type="BioCyc" id="HAUR316274:GHYA-5128-MONOMER"/>
<evidence type="ECO:0000313" key="3">
    <source>
        <dbReference type="EMBL" id="ABX07694.1"/>
    </source>
</evidence>
<dbReference type="InterPro" id="IPR011044">
    <property type="entry name" value="Quino_amine_DH_bsu"/>
</dbReference>
<dbReference type="SUPFAM" id="SSF63825">
    <property type="entry name" value="YWTD domain"/>
    <property type="match status" value="1"/>
</dbReference>
<dbReference type="KEGG" id="hau:Haur_5066"/>
<feature type="domain" description="DUF11" evidence="2">
    <location>
        <begin position="589"/>
        <end position="686"/>
    </location>
</feature>
<dbReference type="PANTHER" id="PTHR47197:SF3">
    <property type="entry name" value="DIHYDRO-HEME D1 DEHYDROGENASE"/>
    <property type="match status" value="1"/>
</dbReference>
<dbReference type="InterPro" id="IPR047589">
    <property type="entry name" value="DUF11_rpt"/>
</dbReference>
<dbReference type="SUPFAM" id="SSF50969">
    <property type="entry name" value="YVTN repeat-like/Quinoprotein amine dehydrogenase"/>
    <property type="match status" value="1"/>
</dbReference>
<protein>
    <submittedName>
        <fullName evidence="3">Conserved repeat domain</fullName>
    </submittedName>
</protein>
<sequence length="807" mass="85131">MHRWRWFGLVGLLLGLLSGLPVAAMDTQDGLPTVAVGIASPTAGQVLHAPSTTVTGTATAGSPVTVWLDGQVVETLEAGANGQWSLPVSGLTHGTHTLSATSTLDAGTWLYMLDPSCAVGRETCVRIADPDTATIHTTIHTSPDSAGGELLIAHPTMDRLYIGHSTGVDVYTHDGTFITRIALPKTVRMGALTPNGRELWVPQDASDGRGGMAVIDTATNTVITIFDTAVYGSGSTLVTASAAQDLVFSPDGQTAYAADMGDYSLTVLDVASRTVRSRLIREGDAAVGRRVLLNQAGTRLYLATRQGNALYVVDTATSSFTRVAVSNPYRPQLEGIVLSPDESKLYVVVYRIGDSFTPQNRALILDTATNQWLPTDLRWPQPNPVWGARAATRHPVTGMVYIGGGNGVMVFDGEERQPALELAAGLDNSVYEFDWLRRIATATASVTVRVDLSSDLGVEKTHAGDLVVGQEGTYTIAVTNHGPAVMPAGTTITDDVPDDLRVVAASGAHWSCAITGQTVTCTATVAMPALETGTVQIRVIPEAAAGASVINRACVDTLIDANPTNDCDDDLTTILHPALAIGKRSTPPNGTAVAAGNTITYFLDVTNTGTAPLTGVTVRDAIPEATALIAADPAVTPIDGVLTWELGDLAVGATRTVQFQVRVLPIGTTVAIRNVAQADSDQTSEQDSNLLIHPFDPTSISLVSFDAVATGGMVDLRWVTGSEVNTLGFHLYRSTTPNRNEATRVTTSLIPSQGATGGSYRLTDAHATAPLGQWSYWLEEVELNGQTTWYGPVTVRMHTIYGPAVMR</sequence>
<dbReference type="Proteomes" id="UP000000787">
    <property type="component" value="Plasmid pHAU01"/>
</dbReference>
<dbReference type="EMBL" id="CP000876">
    <property type="protein sequence ID" value="ABX07694.1"/>
    <property type="molecule type" value="Genomic_DNA"/>
</dbReference>